<reference evidence="1" key="1">
    <citation type="submission" date="2021-06" db="EMBL/GenBank/DDBJ databases">
        <authorList>
            <person name="Lee C.-S."/>
            <person name="Jin L."/>
        </authorList>
    </citation>
    <scope>NUCLEOTIDE SEQUENCE</scope>
    <source>
        <strain evidence="1">Con5</strain>
        <plasmid evidence="1">p4</plasmid>
    </source>
</reference>
<keyword evidence="2" id="KW-1185">Reference proteome</keyword>
<geneLocation type="plasmid" evidence="1 2">
    <name>p4</name>
</geneLocation>
<accession>A0A975PBH8</accession>
<evidence type="ECO:0000313" key="1">
    <source>
        <dbReference type="EMBL" id="QWK93015.1"/>
    </source>
</evidence>
<dbReference type="EMBL" id="CP076365">
    <property type="protein sequence ID" value="QWK93015.1"/>
    <property type="molecule type" value="Genomic_DNA"/>
</dbReference>
<keyword evidence="1" id="KW-0614">Plasmid</keyword>
<dbReference type="RefSeq" id="WP_215507655.1">
    <property type="nucleotide sequence ID" value="NZ_CP076365.1"/>
</dbReference>
<proteinExistence type="predicted"/>
<organism evidence="1 2">
    <name type="scientific">Gemmobacter fulvus</name>
    <dbReference type="NCBI Taxonomy" id="2840474"/>
    <lineage>
        <taxon>Bacteria</taxon>
        <taxon>Pseudomonadati</taxon>
        <taxon>Pseudomonadota</taxon>
        <taxon>Alphaproteobacteria</taxon>
        <taxon>Rhodobacterales</taxon>
        <taxon>Paracoccaceae</taxon>
        <taxon>Gemmobacter</taxon>
    </lineage>
</organism>
<dbReference type="KEGG" id="gfu:KM031_21565"/>
<name>A0A975PBH8_9RHOB</name>
<dbReference type="AlphaFoldDB" id="A0A975PBH8"/>
<evidence type="ECO:0000313" key="2">
    <source>
        <dbReference type="Proteomes" id="UP000679352"/>
    </source>
</evidence>
<dbReference type="Proteomes" id="UP000679352">
    <property type="component" value="Plasmid p4"/>
</dbReference>
<protein>
    <submittedName>
        <fullName evidence="1">Uncharacterized protein</fullName>
    </submittedName>
</protein>
<sequence>MAKISKPLIDKDGEVDGLDETFFEVARRGRPAMLPGEKKVRMNLMIDADIAEQLKLVGNKSAFVAEALRKALRD</sequence>
<gene>
    <name evidence="1" type="ORF">KM031_21565</name>
</gene>